<organism evidence="2 3">
    <name type="scientific">Trinickia fusca</name>
    <dbReference type="NCBI Taxonomy" id="2419777"/>
    <lineage>
        <taxon>Bacteria</taxon>
        <taxon>Pseudomonadati</taxon>
        <taxon>Pseudomonadota</taxon>
        <taxon>Betaproteobacteria</taxon>
        <taxon>Burkholderiales</taxon>
        <taxon>Burkholderiaceae</taxon>
        <taxon>Trinickia</taxon>
    </lineage>
</organism>
<name>A0A494XDB0_9BURK</name>
<feature type="domain" description="Amidase" evidence="1">
    <location>
        <begin position="30"/>
        <end position="466"/>
    </location>
</feature>
<dbReference type="EMBL" id="RBZV01000009">
    <property type="protein sequence ID" value="RKP45583.1"/>
    <property type="molecule type" value="Genomic_DNA"/>
</dbReference>
<dbReference type="InterPro" id="IPR023631">
    <property type="entry name" value="Amidase_dom"/>
</dbReference>
<proteinExistence type="predicted"/>
<gene>
    <name evidence="2" type="primary">iaaH</name>
    <name evidence="2" type="ORF">D7S89_19790</name>
</gene>
<dbReference type="GO" id="GO:0016787">
    <property type="term" value="F:hydrolase activity"/>
    <property type="evidence" value="ECO:0007669"/>
    <property type="project" value="UniProtKB-KW"/>
</dbReference>
<dbReference type="SUPFAM" id="SSF75304">
    <property type="entry name" value="Amidase signature (AS) enzymes"/>
    <property type="match status" value="1"/>
</dbReference>
<reference evidence="2 3" key="1">
    <citation type="submission" date="2018-10" db="EMBL/GenBank/DDBJ databases">
        <title>Paraburkholderia sp. 7MK8-2, isolated from soil.</title>
        <authorList>
            <person name="Gao Z.-H."/>
            <person name="Qiu L.-H."/>
        </authorList>
    </citation>
    <scope>NUCLEOTIDE SEQUENCE [LARGE SCALE GENOMIC DNA]</scope>
    <source>
        <strain evidence="2 3">7MK8-2</strain>
    </source>
</reference>
<dbReference type="PANTHER" id="PTHR11895">
    <property type="entry name" value="TRANSAMIDASE"/>
    <property type="match status" value="1"/>
</dbReference>
<dbReference type="RefSeq" id="WP_121280191.1">
    <property type="nucleotide sequence ID" value="NZ_RBZV01000009.1"/>
</dbReference>
<dbReference type="InterPro" id="IPR000120">
    <property type="entry name" value="Amidase"/>
</dbReference>
<keyword evidence="3" id="KW-1185">Reference proteome</keyword>
<comment type="caution">
    <text evidence="2">The sequence shown here is derived from an EMBL/GenBank/DDBJ whole genome shotgun (WGS) entry which is preliminary data.</text>
</comment>
<dbReference type="InterPro" id="IPR036928">
    <property type="entry name" value="AS_sf"/>
</dbReference>
<dbReference type="AlphaFoldDB" id="A0A494XDB0"/>
<dbReference type="PROSITE" id="PS00571">
    <property type="entry name" value="AMIDASES"/>
    <property type="match status" value="1"/>
</dbReference>
<dbReference type="OrthoDB" id="9811471at2"/>
<dbReference type="Proteomes" id="UP000280434">
    <property type="component" value="Unassembled WGS sequence"/>
</dbReference>
<dbReference type="PANTHER" id="PTHR11895:SF151">
    <property type="entry name" value="GLUTAMYL-TRNA(GLN) AMIDOTRANSFERASE SUBUNIT A"/>
    <property type="match status" value="1"/>
</dbReference>
<dbReference type="InterPro" id="IPR020556">
    <property type="entry name" value="Amidase_CS"/>
</dbReference>
<accession>A0A494XDB0</accession>
<evidence type="ECO:0000313" key="2">
    <source>
        <dbReference type="EMBL" id="RKP45583.1"/>
    </source>
</evidence>
<dbReference type="Gene3D" id="3.90.1300.10">
    <property type="entry name" value="Amidase signature (AS) domain"/>
    <property type="match status" value="1"/>
</dbReference>
<evidence type="ECO:0000259" key="1">
    <source>
        <dbReference type="Pfam" id="PF01425"/>
    </source>
</evidence>
<dbReference type="Pfam" id="PF01425">
    <property type="entry name" value="Amidase"/>
    <property type="match status" value="1"/>
</dbReference>
<protein>
    <submittedName>
        <fullName evidence="2">Indoleacetamide hydrolase</fullName>
    </submittedName>
</protein>
<dbReference type="NCBIfam" id="NF005688">
    <property type="entry name" value="PRK07488.1"/>
    <property type="match status" value="1"/>
</dbReference>
<evidence type="ECO:0000313" key="3">
    <source>
        <dbReference type="Proteomes" id="UP000280434"/>
    </source>
</evidence>
<keyword evidence="2" id="KW-0378">Hydrolase</keyword>
<sequence>MALTVDEQLALTASEAVAAIHTGRMTALDYTSTLLARAEALANLNALTSLEADQALAAARRIDALSVEERARLPLAGLPIVVKANINVAGMRTCAGTPSLAQFVVRTSAPSVRKLVDAGAIVLGKANMHELAVGITSTNLSPHARPVRNPYDRTRIPGGSSGGTAAAIAARIVPAGLGTDTGGSVRIPAALTGIAGLRPSVGNGGAERRYHDPQAVVPISRTRDTVGPMARTVSDVALLDRAITDGLPLAAVRLPGLRIGLPAPLWHGLDHELETVLRTAVDRLADAGVEFVEVALPDLLPLASDISLPIAFHEASEDVPAWLDANGAPVRTIAQVLADVASPDVQRIYEAVAAKTFGAQYDEALTQGRPALQRLYADTFAAQRIDALLFPTTPLPAVPIDEANGSSTVSIAGGEPLDEMAAYLRHTDPGSIAGIPGLSLPAGVTRTGLPLGLELDGPLGSDRRLLAIGVAFETVLGALPAPTL</sequence>